<feature type="domain" description="Zn(2)-C6 fungal-type" evidence="8">
    <location>
        <begin position="16"/>
        <end position="43"/>
    </location>
</feature>
<dbReference type="Proteomes" id="UP000191285">
    <property type="component" value="Unassembled WGS sequence"/>
</dbReference>
<dbReference type="InterPro" id="IPR001138">
    <property type="entry name" value="Zn2Cys6_DnaBD"/>
</dbReference>
<keyword evidence="6" id="KW-0539">Nucleus</keyword>
<feature type="compositionally biased region" description="Polar residues" evidence="7">
    <location>
        <begin position="63"/>
        <end position="101"/>
    </location>
</feature>
<dbReference type="GO" id="GO:0000981">
    <property type="term" value="F:DNA-binding transcription factor activity, RNA polymerase II-specific"/>
    <property type="evidence" value="ECO:0007669"/>
    <property type="project" value="InterPro"/>
</dbReference>
<feature type="region of interest" description="Disordered" evidence="7">
    <location>
        <begin position="47"/>
        <end position="101"/>
    </location>
</feature>
<keyword evidence="2" id="KW-0479">Metal-binding</keyword>
<keyword evidence="4" id="KW-0238">DNA-binding</keyword>
<comment type="subcellular location">
    <subcellularLocation>
        <location evidence="1">Nucleus</location>
    </subcellularLocation>
</comment>
<dbReference type="CDD" id="cd00067">
    <property type="entry name" value="GAL4"/>
    <property type="match status" value="1"/>
</dbReference>
<evidence type="ECO:0000256" key="5">
    <source>
        <dbReference type="ARBA" id="ARBA00023163"/>
    </source>
</evidence>
<dbReference type="GO" id="GO:0005634">
    <property type="term" value="C:nucleus"/>
    <property type="evidence" value="ECO:0007669"/>
    <property type="project" value="UniProtKB-SubCell"/>
</dbReference>
<keyword evidence="10" id="KW-1185">Reference proteome</keyword>
<dbReference type="InterPro" id="IPR007219">
    <property type="entry name" value="XnlR_reg_dom"/>
</dbReference>
<evidence type="ECO:0000313" key="9">
    <source>
        <dbReference type="EMBL" id="OQE20521.1"/>
    </source>
</evidence>
<dbReference type="SMART" id="SM00066">
    <property type="entry name" value="GAL4"/>
    <property type="match status" value="1"/>
</dbReference>
<dbReference type="PANTHER" id="PTHR46910:SF37">
    <property type="entry name" value="ZN(II)2CYS6 TRANSCRIPTION FACTOR (EUROFUNG)"/>
    <property type="match status" value="1"/>
</dbReference>
<dbReference type="GO" id="GO:0008270">
    <property type="term" value="F:zinc ion binding"/>
    <property type="evidence" value="ECO:0007669"/>
    <property type="project" value="InterPro"/>
</dbReference>
<dbReference type="GO" id="GO:0003677">
    <property type="term" value="F:DNA binding"/>
    <property type="evidence" value="ECO:0007669"/>
    <property type="project" value="UniProtKB-KW"/>
</dbReference>
<evidence type="ECO:0000256" key="1">
    <source>
        <dbReference type="ARBA" id="ARBA00004123"/>
    </source>
</evidence>
<name>A0A1V6T305_9EURO</name>
<dbReference type="Gene3D" id="4.10.240.10">
    <property type="entry name" value="Zn(2)-C6 fungal-type DNA-binding domain"/>
    <property type="match status" value="1"/>
</dbReference>
<dbReference type="AlphaFoldDB" id="A0A1V6T305"/>
<evidence type="ECO:0000256" key="2">
    <source>
        <dbReference type="ARBA" id="ARBA00022723"/>
    </source>
</evidence>
<keyword evidence="5" id="KW-0804">Transcription</keyword>
<dbReference type="PANTHER" id="PTHR46910">
    <property type="entry name" value="TRANSCRIPTION FACTOR PDR1"/>
    <property type="match status" value="1"/>
</dbReference>
<organism evidence="9 10">
    <name type="scientific">Penicillium steckii</name>
    <dbReference type="NCBI Taxonomy" id="303698"/>
    <lineage>
        <taxon>Eukaryota</taxon>
        <taxon>Fungi</taxon>
        <taxon>Dikarya</taxon>
        <taxon>Ascomycota</taxon>
        <taxon>Pezizomycotina</taxon>
        <taxon>Eurotiomycetes</taxon>
        <taxon>Eurotiomycetidae</taxon>
        <taxon>Eurotiales</taxon>
        <taxon>Aspergillaceae</taxon>
        <taxon>Penicillium</taxon>
    </lineage>
</organism>
<evidence type="ECO:0000256" key="6">
    <source>
        <dbReference type="ARBA" id="ARBA00023242"/>
    </source>
</evidence>
<dbReference type="Pfam" id="PF04082">
    <property type="entry name" value="Fungal_trans"/>
    <property type="match status" value="1"/>
</dbReference>
<comment type="caution">
    <text evidence="9">The sequence shown here is derived from an EMBL/GenBank/DDBJ whole genome shotgun (WGS) entry which is preliminary data.</text>
</comment>
<dbReference type="EMBL" id="MLKD01000013">
    <property type="protein sequence ID" value="OQE20521.1"/>
    <property type="molecule type" value="Genomic_DNA"/>
</dbReference>
<protein>
    <recommendedName>
        <fullName evidence="8">Zn(2)-C6 fungal-type domain-containing protein</fullName>
    </recommendedName>
</protein>
<dbReference type="SUPFAM" id="SSF57701">
    <property type="entry name" value="Zn2/Cys6 DNA-binding domain"/>
    <property type="match status" value="1"/>
</dbReference>
<evidence type="ECO:0000256" key="7">
    <source>
        <dbReference type="SAM" id="MobiDB-lite"/>
    </source>
</evidence>
<evidence type="ECO:0000256" key="4">
    <source>
        <dbReference type="ARBA" id="ARBA00023125"/>
    </source>
</evidence>
<evidence type="ECO:0000256" key="3">
    <source>
        <dbReference type="ARBA" id="ARBA00023015"/>
    </source>
</evidence>
<evidence type="ECO:0000313" key="10">
    <source>
        <dbReference type="Proteomes" id="UP000191285"/>
    </source>
</evidence>
<dbReference type="InterPro" id="IPR050987">
    <property type="entry name" value="AtrR-like"/>
</dbReference>
<dbReference type="PROSITE" id="PS00463">
    <property type="entry name" value="ZN2_CY6_FUNGAL_1"/>
    <property type="match status" value="1"/>
</dbReference>
<reference evidence="10" key="1">
    <citation type="journal article" date="2017" name="Nat. Microbiol.">
        <title>Global analysis of biosynthetic gene clusters reveals vast potential of secondary metabolite production in Penicillium species.</title>
        <authorList>
            <person name="Nielsen J.C."/>
            <person name="Grijseels S."/>
            <person name="Prigent S."/>
            <person name="Ji B."/>
            <person name="Dainat J."/>
            <person name="Nielsen K.F."/>
            <person name="Frisvad J.C."/>
            <person name="Workman M."/>
            <person name="Nielsen J."/>
        </authorList>
    </citation>
    <scope>NUCLEOTIDE SEQUENCE [LARGE SCALE GENOMIC DNA]</scope>
    <source>
        <strain evidence="10">IBT 24891</strain>
    </source>
</reference>
<accession>A0A1V6T305</accession>
<dbReference type="InterPro" id="IPR036864">
    <property type="entry name" value="Zn2-C6_fun-type_DNA-bd_sf"/>
</dbReference>
<dbReference type="PROSITE" id="PS50048">
    <property type="entry name" value="ZN2_CY6_FUNGAL_2"/>
    <property type="match status" value="1"/>
</dbReference>
<evidence type="ECO:0000259" key="8">
    <source>
        <dbReference type="PROSITE" id="PS50048"/>
    </source>
</evidence>
<gene>
    <name evidence="9" type="ORF">PENSTE_c013G06296</name>
</gene>
<sequence>MQPADPEHHSPYPVPPCDVCHKRKVRCDRGIPCGNCMDQNLPCLRQRNRRRLPKRPRSHQDVAATTNSSQHATPTVNAVSQVATHEGNSPALPSSDAQSNESLQINDGISEKTATGTLEVCLSRFQPQRSLENELNIWDPPFRPIITGFNMPAFQDNLKQQMIHEAQQALQSALANAAQALPMSNTVPSSNGDTVERLEPPSPEFLTWMLQDIGSAKGGSYVWDYFKHVSKSTLKRMGLAILSNKASADEKHIFTVCLSGAAHKFLKTILASGEHDDELTEHLQQRLLIYKQTALVALDRIPLTTTPSLALLQALLCGIFIHQGSGNARTAYNLTRTACRVATDLGYHQNRAEGNNSTTEESFCVLWCYMLDQNFAWKFEAFERFFDPEPGVIDHHCRGTTSGLLTIYIMMSQVQDTTISLLRPPMSTGHRPGHRDLHRTTEQLLAKMEDVRQQIQQIAFASPEFWKGLDHTNEIAALQFAHNSIRTTVIYLSEHSPEKQTEFGESLLLSARQELSSLVGICLISEKNNAVAFLHWTLMYYPLTAWFVLFCNSITSSHYGDLDLLKTLATVLMPNVSFSHPITVIQRLCKDFIALSQSHFANMSSGISAAVDNYPCPPSRDFLRNRASISPAIASSSDNTSGLFTSDLYQMYPTNENNTFPIFDLPLTNTLSLDLSDEAFLCSDT</sequence>
<feature type="compositionally biased region" description="Basic residues" evidence="7">
    <location>
        <begin position="47"/>
        <end position="57"/>
    </location>
</feature>
<dbReference type="OrthoDB" id="103819at2759"/>
<keyword evidence="3" id="KW-0805">Transcription regulation</keyword>
<dbReference type="CDD" id="cd12148">
    <property type="entry name" value="fungal_TF_MHR"/>
    <property type="match status" value="1"/>
</dbReference>
<dbReference type="Pfam" id="PF00172">
    <property type="entry name" value="Zn_clus"/>
    <property type="match status" value="1"/>
</dbReference>
<dbReference type="GO" id="GO:0006351">
    <property type="term" value="P:DNA-templated transcription"/>
    <property type="evidence" value="ECO:0007669"/>
    <property type="project" value="InterPro"/>
</dbReference>
<proteinExistence type="predicted"/>